<name>A0A8C1SM05_CYPCA</name>
<dbReference type="Gene3D" id="2.40.10.10">
    <property type="entry name" value="Trypsin-like serine proteases"/>
    <property type="match status" value="1"/>
</dbReference>
<evidence type="ECO:0000259" key="2">
    <source>
        <dbReference type="Pfam" id="PF00089"/>
    </source>
</evidence>
<dbReference type="SUPFAM" id="SSF50494">
    <property type="entry name" value="Trypsin-like serine proteases"/>
    <property type="match status" value="1"/>
</dbReference>
<dbReference type="PANTHER" id="PTHR24252">
    <property type="entry name" value="ACROSIN-RELATED"/>
    <property type="match status" value="1"/>
</dbReference>
<dbReference type="AlphaFoldDB" id="A0A8C1SM05"/>
<dbReference type="Pfam" id="PF00089">
    <property type="entry name" value="Trypsin"/>
    <property type="match status" value="1"/>
</dbReference>
<feature type="domain" description="Peptidase S1" evidence="2">
    <location>
        <begin position="59"/>
        <end position="96"/>
    </location>
</feature>
<accession>A0A8C1SM05</accession>
<dbReference type="InterPro" id="IPR009003">
    <property type="entry name" value="Peptidase_S1_PA"/>
</dbReference>
<dbReference type="PROSITE" id="PS00134">
    <property type="entry name" value="TRYPSIN_HIS"/>
    <property type="match status" value="1"/>
</dbReference>
<evidence type="ECO:0000313" key="4">
    <source>
        <dbReference type="Proteomes" id="UP000694700"/>
    </source>
</evidence>
<dbReference type="GO" id="GO:0006508">
    <property type="term" value="P:proteolysis"/>
    <property type="evidence" value="ECO:0007669"/>
    <property type="project" value="InterPro"/>
</dbReference>
<evidence type="ECO:0000313" key="3">
    <source>
        <dbReference type="Ensembl" id="ENSCCRP00015008400.1"/>
    </source>
</evidence>
<dbReference type="Ensembl" id="ENSCCRT00015008738.1">
    <property type="protein sequence ID" value="ENSCCRP00015008400.1"/>
    <property type="gene ID" value="ENSCCRG00015004153.1"/>
</dbReference>
<dbReference type="InterPro" id="IPR018114">
    <property type="entry name" value="TRYPSIN_HIS"/>
</dbReference>
<protein>
    <recommendedName>
        <fullName evidence="2">Peptidase S1 domain-containing protein</fullName>
    </recommendedName>
</protein>
<dbReference type="GO" id="GO:0004252">
    <property type="term" value="F:serine-type endopeptidase activity"/>
    <property type="evidence" value="ECO:0007669"/>
    <property type="project" value="InterPro"/>
</dbReference>
<organism evidence="3 4">
    <name type="scientific">Cyprinus carpio</name>
    <name type="common">Common carp</name>
    <dbReference type="NCBI Taxonomy" id="7962"/>
    <lineage>
        <taxon>Eukaryota</taxon>
        <taxon>Metazoa</taxon>
        <taxon>Chordata</taxon>
        <taxon>Craniata</taxon>
        <taxon>Vertebrata</taxon>
        <taxon>Euteleostomi</taxon>
        <taxon>Actinopterygii</taxon>
        <taxon>Neopterygii</taxon>
        <taxon>Teleostei</taxon>
        <taxon>Ostariophysi</taxon>
        <taxon>Cypriniformes</taxon>
        <taxon>Cyprinidae</taxon>
        <taxon>Cyprininae</taxon>
        <taxon>Cyprinus</taxon>
    </lineage>
</organism>
<dbReference type="InterPro" id="IPR043504">
    <property type="entry name" value="Peptidase_S1_PA_chymotrypsin"/>
</dbReference>
<proteinExistence type="predicted"/>
<dbReference type="InterPro" id="IPR001254">
    <property type="entry name" value="Trypsin_dom"/>
</dbReference>
<sequence>MEEDLRHIPFFYLVVWGWEKNAERTTPTHTLLTPFPVWALYKAQPRLSGVQSQKYTGNDPHSYPYMASLQWNGKHECGGFLISRQWVMSAAHCFQDGYVTHQH</sequence>
<dbReference type="PANTHER" id="PTHR24252:SF7">
    <property type="entry name" value="HYALIN"/>
    <property type="match status" value="1"/>
</dbReference>
<dbReference type="Proteomes" id="UP000694700">
    <property type="component" value="Unplaced"/>
</dbReference>
<evidence type="ECO:0000256" key="1">
    <source>
        <dbReference type="ARBA" id="ARBA00023157"/>
    </source>
</evidence>
<keyword evidence="1" id="KW-1015">Disulfide bond</keyword>
<reference evidence="3" key="1">
    <citation type="submission" date="2025-08" db="UniProtKB">
        <authorList>
            <consortium name="Ensembl"/>
        </authorList>
    </citation>
    <scope>IDENTIFICATION</scope>
</reference>